<sequence>MNSDDFWRMIDGVLDLPFDARAARLVDLLAARAEGDITGFEDRLAEALHRLDTPAHAVAHGDAFLYIRCAAVLSGSRAHQRIVEDPRSLLALADVEAEELLFVASTAYERVTDRPWEHRAPVSYESGTSAAWGRPVEDGTDEWQPEWLSWSGGYGLGVQMSAEYELTRLHLVEALDATEGWRQWWSAAPAPQADVTFVVDPGMPEQTKVRKGRKVVRAEVVRDRHGFASAPAATEPEKARDDLVAVLTITAEQLRMPAMPQFPPMPVLSEEELRNQCQGHEESAAIDRMAAELVARHLGQGVWGAMP</sequence>
<dbReference type="Proteomes" id="UP001501470">
    <property type="component" value="Unassembled WGS sequence"/>
</dbReference>
<evidence type="ECO:0000313" key="3">
    <source>
        <dbReference type="Proteomes" id="UP001501470"/>
    </source>
</evidence>
<reference evidence="3" key="1">
    <citation type="journal article" date="2019" name="Int. J. Syst. Evol. Microbiol.">
        <title>The Global Catalogue of Microorganisms (GCM) 10K type strain sequencing project: providing services to taxonomists for standard genome sequencing and annotation.</title>
        <authorList>
            <consortium name="The Broad Institute Genomics Platform"/>
            <consortium name="The Broad Institute Genome Sequencing Center for Infectious Disease"/>
            <person name="Wu L."/>
            <person name="Ma J."/>
        </authorList>
    </citation>
    <scope>NUCLEOTIDE SEQUENCE [LARGE SCALE GENOMIC DNA]</scope>
    <source>
        <strain evidence="3">JCM 15933</strain>
    </source>
</reference>
<organism evidence="2 3">
    <name type="scientific">Dactylosporangium maewongense</name>
    <dbReference type="NCBI Taxonomy" id="634393"/>
    <lineage>
        <taxon>Bacteria</taxon>
        <taxon>Bacillati</taxon>
        <taxon>Actinomycetota</taxon>
        <taxon>Actinomycetes</taxon>
        <taxon>Micromonosporales</taxon>
        <taxon>Micromonosporaceae</taxon>
        <taxon>Dactylosporangium</taxon>
    </lineage>
</organism>
<dbReference type="Pfam" id="PF14024">
    <property type="entry name" value="DUF4240"/>
    <property type="match status" value="1"/>
</dbReference>
<evidence type="ECO:0000259" key="1">
    <source>
        <dbReference type="Pfam" id="PF14024"/>
    </source>
</evidence>
<keyword evidence="3" id="KW-1185">Reference proteome</keyword>
<feature type="domain" description="DUF4240" evidence="1">
    <location>
        <begin position="1"/>
        <end position="110"/>
    </location>
</feature>
<dbReference type="RefSeq" id="WP_344505401.1">
    <property type="nucleotide sequence ID" value="NZ_BAAAQD010000012.1"/>
</dbReference>
<dbReference type="EMBL" id="BAAAQD010000012">
    <property type="protein sequence ID" value="GAA1532459.1"/>
    <property type="molecule type" value="Genomic_DNA"/>
</dbReference>
<gene>
    <name evidence="2" type="ORF">GCM10009827_057980</name>
</gene>
<dbReference type="InterPro" id="IPR025334">
    <property type="entry name" value="DUF4240"/>
</dbReference>
<name>A0ABP4LVD7_9ACTN</name>
<proteinExistence type="predicted"/>
<evidence type="ECO:0000313" key="2">
    <source>
        <dbReference type="EMBL" id="GAA1532459.1"/>
    </source>
</evidence>
<comment type="caution">
    <text evidence="2">The sequence shown here is derived from an EMBL/GenBank/DDBJ whole genome shotgun (WGS) entry which is preliminary data.</text>
</comment>
<accession>A0ABP4LVD7</accession>
<protein>
    <recommendedName>
        <fullName evidence="1">DUF4240 domain-containing protein</fullName>
    </recommendedName>
</protein>